<feature type="transmembrane region" description="Helical" evidence="6">
    <location>
        <begin position="51"/>
        <end position="69"/>
    </location>
</feature>
<organism evidence="7 8">
    <name type="scientific">Novibacillus thermophilus</name>
    <dbReference type="NCBI Taxonomy" id="1471761"/>
    <lineage>
        <taxon>Bacteria</taxon>
        <taxon>Bacillati</taxon>
        <taxon>Bacillota</taxon>
        <taxon>Bacilli</taxon>
        <taxon>Bacillales</taxon>
        <taxon>Thermoactinomycetaceae</taxon>
        <taxon>Novibacillus</taxon>
    </lineage>
</organism>
<feature type="transmembrane region" description="Helical" evidence="6">
    <location>
        <begin position="125"/>
        <end position="142"/>
    </location>
</feature>
<evidence type="ECO:0000256" key="2">
    <source>
        <dbReference type="ARBA" id="ARBA00022475"/>
    </source>
</evidence>
<keyword evidence="3 6" id="KW-0812">Transmembrane</keyword>
<evidence type="ECO:0000256" key="6">
    <source>
        <dbReference type="SAM" id="Phobius"/>
    </source>
</evidence>
<dbReference type="GO" id="GO:0022857">
    <property type="term" value="F:transmembrane transporter activity"/>
    <property type="evidence" value="ECO:0007669"/>
    <property type="project" value="InterPro"/>
</dbReference>
<proteinExistence type="predicted"/>
<feature type="transmembrane region" description="Helical" evidence="6">
    <location>
        <begin position="100"/>
        <end position="119"/>
    </location>
</feature>
<feature type="transmembrane region" description="Helical" evidence="6">
    <location>
        <begin position="266"/>
        <end position="284"/>
    </location>
</feature>
<dbReference type="CDD" id="cd06579">
    <property type="entry name" value="TM_PBP1_transp_AraH_like"/>
    <property type="match status" value="1"/>
</dbReference>
<evidence type="ECO:0000256" key="5">
    <source>
        <dbReference type="ARBA" id="ARBA00023136"/>
    </source>
</evidence>
<feature type="transmembrane region" description="Helical" evidence="6">
    <location>
        <begin position="163"/>
        <end position="181"/>
    </location>
</feature>
<dbReference type="PANTHER" id="PTHR32196">
    <property type="entry name" value="ABC TRANSPORTER PERMEASE PROTEIN YPHD-RELATED-RELATED"/>
    <property type="match status" value="1"/>
</dbReference>
<gene>
    <name evidence="7" type="ORF">B0W44_16745</name>
</gene>
<dbReference type="STRING" id="1471761.B0W44_16745"/>
<evidence type="ECO:0000313" key="8">
    <source>
        <dbReference type="Proteomes" id="UP000188603"/>
    </source>
</evidence>
<dbReference type="OrthoDB" id="9813906at2"/>
<evidence type="ECO:0000256" key="4">
    <source>
        <dbReference type="ARBA" id="ARBA00022989"/>
    </source>
</evidence>
<dbReference type="Pfam" id="PF02653">
    <property type="entry name" value="BPD_transp_2"/>
    <property type="match status" value="1"/>
</dbReference>
<sequence length="319" mass="33474">MEETKKGFDWKEFLINNNTFIILLLLIIVSALLSDTFLTTMNVRNILLQQAGPILVAIGLLFVILAGGIDLSVGSIMALGATLSAILITDVGLHFSASIGIAVLVGLAFGMMSGVLVAYAGIQGFVATLATMTIARGLAFVLTEGRPIKIETGTIDTLVSKTFMYPIIWMTFILIVVFLIIHRYTGYGRKVIAIGSNETALELAGVRTKRYVMSTYALSGALAALAGVFVAARSSTGSATVGMGQELDAIAAVVIGGASLMGGRGFVMNTVAGALILGLIGNIMNLMAVPSYPQDIIKGIIIIVAVLLQIATSKKDRTV</sequence>
<dbReference type="AlphaFoldDB" id="A0A1U9KAQ0"/>
<keyword evidence="5 6" id="KW-0472">Membrane</keyword>
<dbReference type="Proteomes" id="UP000188603">
    <property type="component" value="Chromosome"/>
</dbReference>
<dbReference type="EMBL" id="CP019699">
    <property type="protein sequence ID" value="AQS57149.1"/>
    <property type="molecule type" value="Genomic_DNA"/>
</dbReference>
<comment type="subcellular location">
    <subcellularLocation>
        <location evidence="1">Cell membrane</location>
        <topology evidence="1">Multi-pass membrane protein</topology>
    </subcellularLocation>
</comment>
<keyword evidence="4 6" id="KW-1133">Transmembrane helix</keyword>
<feature type="transmembrane region" description="Helical" evidence="6">
    <location>
        <begin position="211"/>
        <end position="232"/>
    </location>
</feature>
<dbReference type="RefSeq" id="WP_077721012.1">
    <property type="nucleotide sequence ID" value="NZ_CP019699.1"/>
</dbReference>
<protein>
    <submittedName>
        <fullName evidence="7">Ribose ABC transporter permease</fullName>
    </submittedName>
</protein>
<reference evidence="7 8" key="1">
    <citation type="journal article" date="2015" name="Int. J. Syst. Evol. Microbiol.">
        <title>Novibacillus thermophilus gen. nov., sp. nov., a Gram-staining-negative and moderately thermophilic member of the family Thermoactinomycetaceae.</title>
        <authorList>
            <person name="Yang G."/>
            <person name="Chen J."/>
            <person name="Zhou S."/>
        </authorList>
    </citation>
    <scope>NUCLEOTIDE SEQUENCE [LARGE SCALE GENOMIC DNA]</scope>
    <source>
        <strain evidence="7 8">SG-1</strain>
    </source>
</reference>
<dbReference type="InterPro" id="IPR001851">
    <property type="entry name" value="ABC_transp_permease"/>
</dbReference>
<evidence type="ECO:0000256" key="1">
    <source>
        <dbReference type="ARBA" id="ARBA00004651"/>
    </source>
</evidence>
<evidence type="ECO:0000256" key="3">
    <source>
        <dbReference type="ARBA" id="ARBA00022692"/>
    </source>
</evidence>
<dbReference type="KEGG" id="ntr:B0W44_16745"/>
<dbReference type="GO" id="GO:0005886">
    <property type="term" value="C:plasma membrane"/>
    <property type="evidence" value="ECO:0007669"/>
    <property type="project" value="UniProtKB-SubCell"/>
</dbReference>
<keyword evidence="8" id="KW-1185">Reference proteome</keyword>
<name>A0A1U9KAQ0_9BACL</name>
<keyword evidence="2" id="KW-1003">Cell membrane</keyword>
<feature type="transmembrane region" description="Helical" evidence="6">
    <location>
        <begin position="20"/>
        <end position="39"/>
    </location>
</feature>
<accession>A0A1U9KAQ0</accession>
<dbReference type="PANTHER" id="PTHR32196:SF72">
    <property type="entry name" value="RIBOSE IMPORT PERMEASE PROTEIN RBSC"/>
    <property type="match status" value="1"/>
</dbReference>
<feature type="transmembrane region" description="Helical" evidence="6">
    <location>
        <begin position="296"/>
        <end position="313"/>
    </location>
</feature>
<evidence type="ECO:0000313" key="7">
    <source>
        <dbReference type="EMBL" id="AQS57149.1"/>
    </source>
</evidence>
<feature type="transmembrane region" description="Helical" evidence="6">
    <location>
        <begin position="75"/>
        <end position="93"/>
    </location>
</feature>